<dbReference type="Proteomes" id="UP000321606">
    <property type="component" value="Chromosome"/>
</dbReference>
<dbReference type="NCBIfam" id="NF045472">
    <property type="entry name" value="Opp4B"/>
    <property type="match status" value="1"/>
</dbReference>
<feature type="transmembrane region" description="Helical" evidence="7">
    <location>
        <begin position="242"/>
        <end position="267"/>
    </location>
</feature>
<dbReference type="Pfam" id="PF19300">
    <property type="entry name" value="BPD_transp_1_N"/>
    <property type="match status" value="1"/>
</dbReference>
<proteinExistence type="inferred from homology"/>
<evidence type="ECO:0000256" key="1">
    <source>
        <dbReference type="ARBA" id="ARBA00004651"/>
    </source>
</evidence>
<comment type="subcellular location">
    <subcellularLocation>
        <location evidence="1 7">Cell membrane</location>
        <topology evidence="1 7">Multi-pass membrane protein</topology>
    </subcellularLocation>
</comment>
<dbReference type="PROSITE" id="PS50928">
    <property type="entry name" value="ABC_TM1"/>
    <property type="match status" value="1"/>
</dbReference>
<name>A0A510JDA7_9FUSO</name>
<dbReference type="GO" id="GO:0005886">
    <property type="term" value="C:plasma membrane"/>
    <property type="evidence" value="ECO:0007669"/>
    <property type="project" value="UniProtKB-SubCell"/>
</dbReference>
<evidence type="ECO:0000256" key="6">
    <source>
        <dbReference type="ARBA" id="ARBA00023136"/>
    </source>
</evidence>
<evidence type="ECO:0000313" key="8">
    <source>
        <dbReference type="EMBL" id="BBM36451.1"/>
    </source>
</evidence>
<dbReference type="SUPFAM" id="SSF161098">
    <property type="entry name" value="MetI-like"/>
    <property type="match status" value="1"/>
</dbReference>
<keyword evidence="2 7" id="KW-0813">Transport</keyword>
<dbReference type="STRING" id="714315.GCA_000516535_01389"/>
<protein>
    <submittedName>
        <fullName evidence="8">ABC-type dipeptide/oligopeptide/nickel transportsystem, permease component</fullName>
    </submittedName>
</protein>
<feature type="transmembrane region" description="Helical" evidence="7">
    <location>
        <begin position="99"/>
        <end position="120"/>
    </location>
</feature>
<evidence type="ECO:0000256" key="3">
    <source>
        <dbReference type="ARBA" id="ARBA00022475"/>
    </source>
</evidence>
<feature type="transmembrane region" description="Helical" evidence="7">
    <location>
        <begin position="9"/>
        <end position="27"/>
    </location>
</feature>
<dbReference type="AlphaFoldDB" id="A0A510JDA7"/>
<dbReference type="InterPro" id="IPR035906">
    <property type="entry name" value="MetI-like_sf"/>
</dbReference>
<dbReference type="RefSeq" id="WP_006806754.1">
    <property type="nucleotide sequence ID" value="NZ_AP019822.1"/>
</dbReference>
<reference evidence="8 9" key="1">
    <citation type="submission" date="2019-07" db="EMBL/GenBank/DDBJ databases">
        <title>Complete Genome Sequence of Leptotrichia goodfellowii Strain JCM 16774.</title>
        <authorList>
            <person name="Watanabe S."/>
            <person name="Cui L."/>
        </authorList>
    </citation>
    <scope>NUCLEOTIDE SEQUENCE [LARGE SCALE GENOMIC DNA]</scope>
    <source>
        <strain evidence="8 9">JCM16774</strain>
    </source>
</reference>
<gene>
    <name evidence="8" type="ORF">JCM16774_1383</name>
</gene>
<accession>A0A510JDA7</accession>
<keyword evidence="6 7" id="KW-0472">Membrane</keyword>
<dbReference type="InterPro" id="IPR000515">
    <property type="entry name" value="MetI-like"/>
</dbReference>
<dbReference type="GO" id="GO:0055085">
    <property type="term" value="P:transmembrane transport"/>
    <property type="evidence" value="ECO:0007669"/>
    <property type="project" value="InterPro"/>
</dbReference>
<dbReference type="EMBL" id="AP019822">
    <property type="protein sequence ID" value="BBM36451.1"/>
    <property type="molecule type" value="Genomic_DNA"/>
</dbReference>
<dbReference type="Pfam" id="PF00528">
    <property type="entry name" value="BPD_transp_1"/>
    <property type="match status" value="1"/>
</dbReference>
<evidence type="ECO:0000256" key="7">
    <source>
        <dbReference type="RuleBase" id="RU363032"/>
    </source>
</evidence>
<dbReference type="InterPro" id="IPR045621">
    <property type="entry name" value="BPD_transp_1_N"/>
</dbReference>
<evidence type="ECO:0000313" key="9">
    <source>
        <dbReference type="Proteomes" id="UP000321606"/>
    </source>
</evidence>
<feature type="transmembrane region" description="Helical" evidence="7">
    <location>
        <begin position="287"/>
        <end position="313"/>
    </location>
</feature>
<dbReference type="Gene3D" id="1.10.3720.10">
    <property type="entry name" value="MetI-like"/>
    <property type="match status" value="1"/>
</dbReference>
<evidence type="ECO:0000256" key="2">
    <source>
        <dbReference type="ARBA" id="ARBA00022448"/>
    </source>
</evidence>
<dbReference type="KEGG" id="lgo:JCM16774_1383"/>
<evidence type="ECO:0000256" key="5">
    <source>
        <dbReference type="ARBA" id="ARBA00022989"/>
    </source>
</evidence>
<dbReference type="OrthoDB" id="9773683at2"/>
<feature type="transmembrane region" description="Helical" evidence="7">
    <location>
        <begin position="132"/>
        <end position="155"/>
    </location>
</feature>
<evidence type="ECO:0000256" key="4">
    <source>
        <dbReference type="ARBA" id="ARBA00022692"/>
    </source>
</evidence>
<comment type="similarity">
    <text evidence="7">Belongs to the binding-protein-dependent transport system permease family.</text>
</comment>
<sequence>MWKTVLRRILVMIPQLFILSILIFILAKKMPGDPFTGLITPQTSPAVLEELRRKAGFYDPWHVQYIRWMTRAFKGDFGLSYAYKLPVSTLVGQRVNNTFILSLLSMILTYSIAIPLGMIAGRHQNSLIDKGVTFYNYVSYAIPTFVLSLIMVWLFGYTLGWFPTTGSVTIGLTPGSFKYFIDRLHHIMLPAITYALLNTTGTIQYLRNEVIDAKSLDYVKTARSKGVPENVVYSRHIFRNSILPIAAFFGYSITGLLSGSIFIEMIFSYPGMGNLFISSISTRDYSVVTTLILLFGFLTLLGSLLSDIILSIVDPRIRIE</sequence>
<organism evidence="8 9">
    <name type="scientific">Pseudoleptotrichia goodfellowii</name>
    <dbReference type="NCBI Taxonomy" id="157692"/>
    <lineage>
        <taxon>Bacteria</taxon>
        <taxon>Fusobacteriati</taxon>
        <taxon>Fusobacteriota</taxon>
        <taxon>Fusobacteriia</taxon>
        <taxon>Fusobacteriales</taxon>
        <taxon>Leptotrichiaceae</taxon>
        <taxon>Pseudoleptotrichia</taxon>
    </lineage>
</organism>
<keyword evidence="3" id="KW-1003">Cell membrane</keyword>
<keyword evidence="5 7" id="KW-1133">Transmembrane helix</keyword>
<keyword evidence="4 7" id="KW-0812">Transmembrane</keyword>
<dbReference type="PANTHER" id="PTHR43163">
    <property type="entry name" value="DIPEPTIDE TRANSPORT SYSTEM PERMEASE PROTEIN DPPB-RELATED"/>
    <property type="match status" value="1"/>
</dbReference>
<dbReference type="PANTHER" id="PTHR43163:SF6">
    <property type="entry name" value="DIPEPTIDE TRANSPORT SYSTEM PERMEASE PROTEIN DPPB-RELATED"/>
    <property type="match status" value="1"/>
</dbReference>
<feature type="transmembrane region" description="Helical" evidence="7">
    <location>
        <begin position="161"/>
        <end position="181"/>
    </location>
</feature>
<dbReference type="CDD" id="cd06261">
    <property type="entry name" value="TM_PBP2"/>
    <property type="match status" value="1"/>
</dbReference>